<reference evidence="3" key="1">
    <citation type="journal article" date="2023" name="Microbiol Resour">
        <title>Genome Sequences of Rhodoplanes serenus and Two Thermotolerant Strains, Rhodoplanes tepidamans and 'Rhodoplanes cryptolactis,' Further Refine the Genus.</title>
        <authorList>
            <person name="Rayyan A.A."/>
            <person name="Kyndt J.A."/>
        </authorList>
    </citation>
    <scope>NUCLEOTIDE SEQUENCE</scope>
    <source>
        <strain evidence="3">DSM 9987</strain>
    </source>
</reference>
<reference evidence="3" key="2">
    <citation type="submission" date="2023-02" db="EMBL/GenBank/DDBJ databases">
        <authorList>
            <person name="Rayyan A."/>
            <person name="Meyer T."/>
            <person name="Kyndt J.A."/>
        </authorList>
    </citation>
    <scope>NUCLEOTIDE SEQUENCE</scope>
    <source>
        <strain evidence="3">DSM 9987</strain>
    </source>
</reference>
<dbReference type="RefSeq" id="WP_272778091.1">
    <property type="nucleotide sequence ID" value="NZ_JAQQLI010000025.1"/>
</dbReference>
<evidence type="ECO:0000313" key="4">
    <source>
        <dbReference type="Proteomes" id="UP001165652"/>
    </source>
</evidence>
<evidence type="ECO:0000313" key="3">
    <source>
        <dbReference type="EMBL" id="MDC7787249.1"/>
    </source>
</evidence>
<feature type="chain" id="PRO_5045564806" evidence="2">
    <location>
        <begin position="35"/>
        <end position="107"/>
    </location>
</feature>
<dbReference type="Proteomes" id="UP001165652">
    <property type="component" value="Unassembled WGS sequence"/>
</dbReference>
<gene>
    <name evidence="3" type="ORF">PQJ73_16275</name>
</gene>
<organism evidence="3 4">
    <name type="scientific">Rhodoplanes tepidamans</name>
    <name type="common">Rhodoplanes cryptolactis</name>
    <dbReference type="NCBI Taxonomy" id="200616"/>
    <lineage>
        <taxon>Bacteria</taxon>
        <taxon>Pseudomonadati</taxon>
        <taxon>Pseudomonadota</taxon>
        <taxon>Alphaproteobacteria</taxon>
        <taxon>Hyphomicrobiales</taxon>
        <taxon>Nitrobacteraceae</taxon>
        <taxon>Rhodoplanes</taxon>
    </lineage>
</organism>
<evidence type="ECO:0000256" key="1">
    <source>
        <dbReference type="SAM" id="MobiDB-lite"/>
    </source>
</evidence>
<dbReference type="EMBL" id="JAQQLI010000025">
    <property type="protein sequence ID" value="MDC7787249.1"/>
    <property type="molecule type" value="Genomic_DNA"/>
</dbReference>
<name>A0ABT5JD93_RHOTP</name>
<keyword evidence="4" id="KW-1185">Reference proteome</keyword>
<accession>A0ABT5JD93</accession>
<feature type="compositionally biased region" description="Basic residues" evidence="1">
    <location>
        <begin position="94"/>
        <end position="107"/>
    </location>
</feature>
<comment type="caution">
    <text evidence="3">The sequence shown here is derived from an EMBL/GenBank/DDBJ whole genome shotgun (WGS) entry which is preliminary data.</text>
</comment>
<keyword evidence="2" id="KW-0732">Signal</keyword>
<sequence>MTRTPVLVPKGRMAGLIGAALLAVAPLGPGPAGAQGVDQRMITGSQAAPAPPPAGPGRATPVPTGPRAGYPTPQEQAERLDLNRRWRGHAQPIRPHRPGRPTVRRGR</sequence>
<evidence type="ECO:0000256" key="2">
    <source>
        <dbReference type="SAM" id="SignalP"/>
    </source>
</evidence>
<protein>
    <submittedName>
        <fullName evidence="3">Uncharacterized protein</fullName>
    </submittedName>
</protein>
<feature type="compositionally biased region" description="Low complexity" evidence="1">
    <location>
        <begin position="26"/>
        <end position="36"/>
    </location>
</feature>
<feature type="region of interest" description="Disordered" evidence="1">
    <location>
        <begin position="26"/>
        <end position="107"/>
    </location>
</feature>
<feature type="signal peptide" evidence="2">
    <location>
        <begin position="1"/>
        <end position="34"/>
    </location>
</feature>
<proteinExistence type="predicted"/>
<feature type="compositionally biased region" description="Low complexity" evidence="1">
    <location>
        <begin position="56"/>
        <end position="67"/>
    </location>
</feature>